<keyword evidence="6" id="KW-1185">Reference proteome</keyword>
<dbReference type="GO" id="GO:0044780">
    <property type="term" value="P:bacterial-type flagellum assembly"/>
    <property type="evidence" value="ECO:0007669"/>
    <property type="project" value="InterPro"/>
</dbReference>
<protein>
    <submittedName>
        <fullName evidence="5">Flagellar basal body P-ring biosynthesis protein FlgA</fullName>
    </submittedName>
</protein>
<evidence type="ECO:0000313" key="5">
    <source>
        <dbReference type="EMBL" id="QEF98516.1"/>
    </source>
</evidence>
<dbReference type="KEGG" id="smam:Mal15_25680"/>
<keyword evidence="2" id="KW-0732">Signal</keyword>
<dbReference type="GO" id="GO:0042597">
    <property type="term" value="C:periplasmic space"/>
    <property type="evidence" value="ECO:0007669"/>
    <property type="project" value="UniProtKB-SubCell"/>
</dbReference>
<evidence type="ECO:0000256" key="3">
    <source>
        <dbReference type="ARBA" id="ARBA00022764"/>
    </source>
</evidence>
<dbReference type="Pfam" id="PF13144">
    <property type="entry name" value="ChapFlgA"/>
    <property type="match status" value="1"/>
</dbReference>
<evidence type="ECO:0000256" key="1">
    <source>
        <dbReference type="ARBA" id="ARBA00004418"/>
    </source>
</evidence>
<evidence type="ECO:0000256" key="2">
    <source>
        <dbReference type="ARBA" id="ARBA00022729"/>
    </source>
</evidence>
<feature type="domain" description="SAF" evidence="4">
    <location>
        <begin position="209"/>
        <end position="269"/>
    </location>
</feature>
<keyword evidence="5" id="KW-0966">Cell projection</keyword>
<dbReference type="PANTHER" id="PTHR36307:SF1">
    <property type="entry name" value="FLAGELLA BASAL BODY P-RING FORMATION PROTEIN FLGA"/>
    <property type="match status" value="1"/>
</dbReference>
<accession>A0A5B9ME48</accession>
<evidence type="ECO:0000259" key="4">
    <source>
        <dbReference type="SMART" id="SM00858"/>
    </source>
</evidence>
<evidence type="ECO:0000313" key="6">
    <source>
        <dbReference type="Proteomes" id="UP000321353"/>
    </source>
</evidence>
<proteinExistence type="predicted"/>
<sequence>MNSVRISTLLFGLLIGLPGGLIGLDDHRAAVAGDVVVALHQTSSAVADTTVRIGDVANVLGATPSDRRAIEQLDLESLRDQDDCSISRKQIEMRLLLAGFQRDAFKIVGPSTVSARRSSPAKLRSKLERLLETKLAQQFAIGLERVDIRLTQTPQFEALETRLAAGDFSVDLVPHNEFPIGRTRLAVAITDSSGNQYSHSFDALVSLSMRVAIARAPIAQGAVLKPEMFQAVDRLITEKSDYANPDTAVGRTASRYIASNSILLTNHFLSTRGRASQTVKRNDLVDVVISVGRGEIRLKNARAMESGDIGDTIEVLNPQTNRRFNASILGKNLATVSTNLRRR</sequence>
<keyword evidence="5" id="KW-0969">Cilium</keyword>
<gene>
    <name evidence="5" type="ORF">Mal15_25680</name>
</gene>
<dbReference type="NCBIfam" id="TIGR03170">
    <property type="entry name" value="flgA_cterm"/>
    <property type="match status" value="1"/>
</dbReference>
<dbReference type="InterPro" id="IPR017585">
    <property type="entry name" value="SAF_FlgA"/>
</dbReference>
<dbReference type="RefSeq" id="WP_147868038.1">
    <property type="nucleotide sequence ID" value="NZ_CP036264.1"/>
</dbReference>
<comment type="subcellular location">
    <subcellularLocation>
        <location evidence="1">Periplasm</location>
    </subcellularLocation>
</comment>
<keyword evidence="5" id="KW-0282">Flagellum</keyword>
<dbReference type="SMART" id="SM00858">
    <property type="entry name" value="SAF"/>
    <property type="match status" value="1"/>
</dbReference>
<organism evidence="5 6">
    <name type="scientific">Stieleria maiorica</name>
    <dbReference type="NCBI Taxonomy" id="2795974"/>
    <lineage>
        <taxon>Bacteria</taxon>
        <taxon>Pseudomonadati</taxon>
        <taxon>Planctomycetota</taxon>
        <taxon>Planctomycetia</taxon>
        <taxon>Pirellulales</taxon>
        <taxon>Pirellulaceae</taxon>
        <taxon>Stieleria</taxon>
    </lineage>
</organism>
<dbReference type="PANTHER" id="PTHR36307">
    <property type="entry name" value="FLAGELLA BASAL BODY P-RING FORMATION PROTEIN FLGA"/>
    <property type="match status" value="1"/>
</dbReference>
<reference evidence="5 6" key="1">
    <citation type="submission" date="2019-02" db="EMBL/GenBank/DDBJ databases">
        <title>Planctomycetal bacteria perform biofilm scaping via a novel small molecule.</title>
        <authorList>
            <person name="Jeske O."/>
            <person name="Boedeker C."/>
            <person name="Wiegand S."/>
            <person name="Breitling P."/>
            <person name="Kallscheuer N."/>
            <person name="Jogler M."/>
            <person name="Rohde M."/>
            <person name="Petersen J."/>
            <person name="Medema M.H."/>
            <person name="Surup F."/>
            <person name="Jogler C."/>
        </authorList>
    </citation>
    <scope>NUCLEOTIDE SEQUENCE [LARGE SCALE GENOMIC DNA]</scope>
    <source>
        <strain evidence="5 6">Mal15</strain>
    </source>
</reference>
<dbReference type="AlphaFoldDB" id="A0A5B9ME48"/>
<dbReference type="InterPro" id="IPR039246">
    <property type="entry name" value="Flagellar_FlgA"/>
</dbReference>
<keyword evidence="3" id="KW-0574">Periplasm</keyword>
<name>A0A5B9ME48_9BACT</name>
<dbReference type="InterPro" id="IPR013974">
    <property type="entry name" value="SAF"/>
</dbReference>
<dbReference type="CDD" id="cd11614">
    <property type="entry name" value="SAF_CpaB_FlgA_like"/>
    <property type="match status" value="1"/>
</dbReference>
<dbReference type="EMBL" id="CP036264">
    <property type="protein sequence ID" value="QEF98516.1"/>
    <property type="molecule type" value="Genomic_DNA"/>
</dbReference>
<dbReference type="Proteomes" id="UP000321353">
    <property type="component" value="Chromosome"/>
</dbReference>